<evidence type="ECO:0000313" key="3">
    <source>
        <dbReference type="EMBL" id="PIB26605.1"/>
    </source>
</evidence>
<evidence type="ECO:0000259" key="2">
    <source>
        <dbReference type="Pfam" id="PF00534"/>
    </source>
</evidence>
<proteinExistence type="predicted"/>
<dbReference type="SUPFAM" id="SSF53756">
    <property type="entry name" value="UDP-Glycosyltransferase/glycogen phosphorylase"/>
    <property type="match status" value="1"/>
</dbReference>
<dbReference type="EMBL" id="MDGM01000003">
    <property type="protein sequence ID" value="PIB26605.1"/>
    <property type="molecule type" value="Genomic_DNA"/>
</dbReference>
<comment type="caution">
    <text evidence="3">The sequence shown here is derived from an EMBL/GenBank/DDBJ whole genome shotgun (WGS) entry which is preliminary data.</text>
</comment>
<organism evidence="3 4">
    <name type="scientific">Paramylibacter kogurei</name>
    <dbReference type="NCBI Taxonomy" id="1889778"/>
    <lineage>
        <taxon>Bacteria</taxon>
        <taxon>Pseudomonadati</taxon>
        <taxon>Pseudomonadota</taxon>
        <taxon>Alphaproteobacteria</taxon>
        <taxon>Rhodobacterales</taxon>
        <taxon>Paracoccaceae</taxon>
        <taxon>Paramylibacter</taxon>
    </lineage>
</organism>
<dbReference type="PANTHER" id="PTHR46401">
    <property type="entry name" value="GLYCOSYLTRANSFERASE WBBK-RELATED"/>
    <property type="match status" value="1"/>
</dbReference>
<dbReference type="Gene3D" id="3.40.50.2000">
    <property type="entry name" value="Glycogen Phosphorylase B"/>
    <property type="match status" value="1"/>
</dbReference>
<gene>
    <name evidence="3" type="ORF">BFP76_11985</name>
</gene>
<name>A0A2G5KAY7_9RHOB</name>
<dbReference type="AlphaFoldDB" id="A0A2G5KAY7"/>
<dbReference type="PANTHER" id="PTHR46401:SF2">
    <property type="entry name" value="GLYCOSYLTRANSFERASE WBBK-RELATED"/>
    <property type="match status" value="1"/>
</dbReference>
<reference evidence="3 4" key="1">
    <citation type="submission" date="2016-08" db="EMBL/GenBank/DDBJ databases">
        <title>Draft genome of Amylibacter sp. strain 4G11.</title>
        <authorList>
            <person name="Wong S.-K."/>
            <person name="Hamasaki K."/>
            <person name="Yoshizawa S."/>
        </authorList>
    </citation>
    <scope>NUCLEOTIDE SEQUENCE [LARGE SCALE GENOMIC DNA]</scope>
    <source>
        <strain evidence="3 4">4G11</strain>
    </source>
</reference>
<dbReference type="Proteomes" id="UP000231516">
    <property type="component" value="Unassembled WGS sequence"/>
</dbReference>
<dbReference type="Pfam" id="PF00534">
    <property type="entry name" value="Glycos_transf_1"/>
    <property type="match status" value="1"/>
</dbReference>
<evidence type="ECO:0000256" key="1">
    <source>
        <dbReference type="ARBA" id="ARBA00022679"/>
    </source>
</evidence>
<accession>A0A2G5KAY7</accession>
<protein>
    <recommendedName>
        <fullName evidence="2">Glycosyl transferase family 1 domain-containing protein</fullName>
    </recommendedName>
</protein>
<feature type="domain" description="Glycosyl transferase family 1" evidence="2">
    <location>
        <begin position="209"/>
        <end position="371"/>
    </location>
</feature>
<dbReference type="GO" id="GO:0016757">
    <property type="term" value="F:glycosyltransferase activity"/>
    <property type="evidence" value="ECO:0007669"/>
    <property type="project" value="InterPro"/>
</dbReference>
<dbReference type="InterPro" id="IPR001296">
    <property type="entry name" value="Glyco_trans_1"/>
</dbReference>
<evidence type="ECO:0000313" key="4">
    <source>
        <dbReference type="Proteomes" id="UP000231516"/>
    </source>
</evidence>
<keyword evidence="1" id="KW-0808">Transferase</keyword>
<sequence>MSQGLVTGVDRVELAYIDEVGQRFPDALFMTEMGRNFALITPTEFAALKDKVSQRMLPNPKGIDRIRFRLDHDQRKLRSEIRHVAKSFGTWRQLANVLRNSFPNGFEYYNTAHSNLSQRCFQQIQDAGCTDIHVFIHDTIPLDYPQYCRADTPALFKTKMQVAQKFANRIIVNSHHTKETVNNHFSKWGAVPQICVAKLGINKNNDQGAEIFGNDRPYFVILGTIEPRKNHKVLFDVWQKLNTALAPDKMPDLFVIGRRGWNNHDTFGFLDNSPQIEVNIFEKSGLPDTTAMAAISGAHALLFPSFAEGYGLPAIEAMAQNTPVICSDLGVFRECVGEYPTYVSATDVDQWCAAIKTRLEIGKKQAKLTANELKLIDESTWRAHFNTVFAAEIP</sequence>
<keyword evidence="4" id="KW-1185">Reference proteome</keyword>
<dbReference type="CDD" id="cd03809">
    <property type="entry name" value="GT4_MtfB-like"/>
    <property type="match status" value="1"/>
</dbReference>